<accession>A0A7T8GTV2</accession>
<name>A0A7T8GTV2_CALRO</name>
<sequence length="64" mass="6815">AVAVPAFDVSVLNVSVLAVNVSGRIPTLQYMDFAVLIVDVVYSIYSIATKGRIKGESVRSVSDN</sequence>
<dbReference type="Proteomes" id="UP000595437">
    <property type="component" value="Chromosome 12"/>
</dbReference>
<feature type="non-terminal residue" evidence="1">
    <location>
        <position position="1"/>
    </location>
</feature>
<reference evidence="2" key="1">
    <citation type="submission" date="2021-01" db="EMBL/GenBank/DDBJ databases">
        <title>Caligus Genome Assembly.</title>
        <authorList>
            <person name="Gallardo-Escarate C."/>
        </authorList>
    </citation>
    <scope>NUCLEOTIDE SEQUENCE [LARGE SCALE GENOMIC DNA]</scope>
</reference>
<proteinExistence type="predicted"/>
<organism evidence="1 2">
    <name type="scientific">Caligus rogercresseyi</name>
    <name type="common">Sea louse</name>
    <dbReference type="NCBI Taxonomy" id="217165"/>
    <lineage>
        <taxon>Eukaryota</taxon>
        <taxon>Metazoa</taxon>
        <taxon>Ecdysozoa</taxon>
        <taxon>Arthropoda</taxon>
        <taxon>Crustacea</taxon>
        <taxon>Multicrustacea</taxon>
        <taxon>Hexanauplia</taxon>
        <taxon>Copepoda</taxon>
        <taxon>Siphonostomatoida</taxon>
        <taxon>Caligidae</taxon>
        <taxon>Caligus</taxon>
    </lineage>
</organism>
<protein>
    <submittedName>
        <fullName evidence="1">Uncharacterized protein</fullName>
    </submittedName>
</protein>
<evidence type="ECO:0000313" key="2">
    <source>
        <dbReference type="Proteomes" id="UP000595437"/>
    </source>
</evidence>
<dbReference type="EMBL" id="CP045901">
    <property type="protein sequence ID" value="QQP37694.1"/>
    <property type="molecule type" value="Genomic_DNA"/>
</dbReference>
<dbReference type="AlphaFoldDB" id="A0A7T8GTV2"/>
<gene>
    <name evidence="1" type="ORF">FKW44_018065</name>
</gene>
<evidence type="ECO:0000313" key="1">
    <source>
        <dbReference type="EMBL" id="QQP37694.1"/>
    </source>
</evidence>
<keyword evidence="2" id="KW-1185">Reference proteome</keyword>